<dbReference type="Gene3D" id="3.10.310.10">
    <property type="entry name" value="Diaminopimelate Epimerase, Chain A, domain 1"/>
    <property type="match status" value="2"/>
</dbReference>
<dbReference type="PANTHER" id="PTHR13774:SF39">
    <property type="entry name" value="BIOSYNTHESIS PROTEIN, PUTATIVE-RELATED"/>
    <property type="match status" value="1"/>
</dbReference>
<evidence type="ECO:0000313" key="4">
    <source>
        <dbReference type="EMBL" id="NEC37689.1"/>
    </source>
</evidence>
<dbReference type="GO" id="GO:0005737">
    <property type="term" value="C:cytoplasm"/>
    <property type="evidence" value="ECO:0007669"/>
    <property type="project" value="TreeGrafter"/>
</dbReference>
<dbReference type="Proteomes" id="UP000475666">
    <property type="component" value="Unassembled WGS sequence"/>
</dbReference>
<comment type="caution">
    <text evidence="4">The sequence shown here is derived from an EMBL/GenBank/DDBJ whole genome shotgun (WGS) entry which is preliminary data.</text>
</comment>
<dbReference type="PIRSF" id="PIRSF016184">
    <property type="entry name" value="PhzC_PhzF"/>
    <property type="match status" value="1"/>
</dbReference>
<dbReference type="PANTHER" id="PTHR13774">
    <property type="entry name" value="PHENAZINE BIOSYNTHESIS PROTEIN"/>
    <property type="match status" value="1"/>
</dbReference>
<gene>
    <name evidence="4" type="ORF">G3I66_31600</name>
</gene>
<dbReference type="EMBL" id="JAAGMQ010000937">
    <property type="protein sequence ID" value="NEC37689.1"/>
    <property type="molecule type" value="Genomic_DNA"/>
</dbReference>
<dbReference type="GO" id="GO:0016853">
    <property type="term" value="F:isomerase activity"/>
    <property type="evidence" value="ECO:0007669"/>
    <property type="project" value="UniProtKB-KW"/>
</dbReference>
<evidence type="ECO:0000256" key="2">
    <source>
        <dbReference type="ARBA" id="ARBA00023235"/>
    </source>
</evidence>
<sequence>MSAMTTEILRYSAFTHDPAGGNPAGVVLDASGLDDPAMLAIAAEVGYSETAFVTGGDPERRRFRVRYFSPLAEVAFCGHATVALAVALAERLGPGEVVLDTPAGEIPVSTAVDGTGAVRATLTSVPTRSRPALPAERDAALGALGWTAADLDPALPAHVAFGGNDHLVLAAASRARLADLDYDFDALAEVMRRYGWTTVDLVWRESAERYHARNPFPVGGVVEDPATGAAAAAFGGYLRELGLVTGPATIAVRQGEDMGRTSELLIEVGPRDPRTRVTGQAVPVSGASV</sequence>
<keyword evidence="2" id="KW-0413">Isomerase</keyword>
<dbReference type="SUPFAM" id="SSF54506">
    <property type="entry name" value="Diaminopimelate epimerase-like"/>
    <property type="match status" value="1"/>
</dbReference>
<reference evidence="4 5" key="1">
    <citation type="submission" date="2020-01" db="EMBL/GenBank/DDBJ databases">
        <title>Insect and environment-associated Actinomycetes.</title>
        <authorList>
            <person name="Currrie C."/>
            <person name="Chevrette M."/>
            <person name="Carlson C."/>
            <person name="Stubbendieck R."/>
            <person name="Wendt-Pienkowski E."/>
        </authorList>
    </citation>
    <scope>NUCLEOTIDE SEQUENCE [LARGE SCALE GENOMIC DNA]</scope>
    <source>
        <strain evidence="4 5">SID7739</strain>
    </source>
</reference>
<dbReference type="Pfam" id="PF02567">
    <property type="entry name" value="PhzC-PhzF"/>
    <property type="match status" value="1"/>
</dbReference>
<evidence type="ECO:0000313" key="5">
    <source>
        <dbReference type="Proteomes" id="UP000475666"/>
    </source>
</evidence>
<organism evidence="4 5">
    <name type="scientific">Streptomyces rubrogriseus</name>
    <dbReference type="NCBI Taxonomy" id="194673"/>
    <lineage>
        <taxon>Bacteria</taxon>
        <taxon>Bacillati</taxon>
        <taxon>Actinomycetota</taxon>
        <taxon>Actinomycetes</taxon>
        <taxon>Kitasatosporales</taxon>
        <taxon>Streptomycetaceae</taxon>
        <taxon>Streptomyces</taxon>
        <taxon>Streptomyces violaceoruber group</taxon>
    </lineage>
</organism>
<dbReference type="AlphaFoldDB" id="A0A6G3TLR4"/>
<accession>A0A6G3TLR4</accession>
<dbReference type="InterPro" id="IPR003719">
    <property type="entry name" value="Phenazine_PhzF-like"/>
</dbReference>
<name>A0A6G3TLR4_9ACTN</name>
<feature type="active site" evidence="3">
    <location>
        <position position="49"/>
    </location>
</feature>
<protein>
    <submittedName>
        <fullName evidence="4">PhzF family phenazine biosynthesis protein</fullName>
    </submittedName>
</protein>
<proteinExistence type="inferred from homology"/>
<comment type="similarity">
    <text evidence="1">Belongs to the PhzF family.</text>
</comment>
<evidence type="ECO:0000256" key="1">
    <source>
        <dbReference type="ARBA" id="ARBA00008270"/>
    </source>
</evidence>
<dbReference type="NCBIfam" id="TIGR00654">
    <property type="entry name" value="PhzF_family"/>
    <property type="match status" value="1"/>
</dbReference>
<evidence type="ECO:0000256" key="3">
    <source>
        <dbReference type="PIRSR" id="PIRSR016184-1"/>
    </source>
</evidence>